<dbReference type="STRING" id="1852522.SAMN06295960_2321"/>
<reference evidence="1 2" key="1">
    <citation type="submission" date="2017-04" db="EMBL/GenBank/DDBJ databases">
        <authorList>
            <person name="Afonso C.L."/>
            <person name="Miller P.J."/>
            <person name="Scott M.A."/>
            <person name="Spackman E."/>
            <person name="Goraichik I."/>
            <person name="Dimitrov K.M."/>
            <person name="Suarez D.L."/>
            <person name="Swayne D.E."/>
        </authorList>
    </citation>
    <scope>NUCLEOTIDE SEQUENCE [LARGE SCALE GENOMIC DNA]</scope>
    <source>
        <strain evidence="1 2">11</strain>
    </source>
</reference>
<dbReference type="EMBL" id="FXAZ01000002">
    <property type="protein sequence ID" value="SMG38667.1"/>
    <property type="molecule type" value="Genomic_DNA"/>
</dbReference>
<proteinExistence type="predicted"/>
<sequence length="42" mass="4974">MLIILFANMQQDEITARWYPFMQEINKLSSPLIQLFGGKKCR</sequence>
<evidence type="ECO:0000313" key="2">
    <source>
        <dbReference type="Proteomes" id="UP000193834"/>
    </source>
</evidence>
<gene>
    <name evidence="1" type="ORF">SAMN06295960_2321</name>
</gene>
<name>A0A1X7KCN5_9BACL</name>
<organism evidence="1 2">
    <name type="scientific">Paenibacillus aquistagni</name>
    <dbReference type="NCBI Taxonomy" id="1852522"/>
    <lineage>
        <taxon>Bacteria</taxon>
        <taxon>Bacillati</taxon>
        <taxon>Bacillota</taxon>
        <taxon>Bacilli</taxon>
        <taxon>Bacillales</taxon>
        <taxon>Paenibacillaceae</taxon>
        <taxon>Paenibacillus</taxon>
    </lineage>
</organism>
<protein>
    <submittedName>
        <fullName evidence="1">Uncharacterized protein</fullName>
    </submittedName>
</protein>
<evidence type="ECO:0000313" key="1">
    <source>
        <dbReference type="EMBL" id="SMG38667.1"/>
    </source>
</evidence>
<dbReference type="Proteomes" id="UP000193834">
    <property type="component" value="Unassembled WGS sequence"/>
</dbReference>
<accession>A0A1X7KCN5</accession>
<dbReference type="AlphaFoldDB" id="A0A1X7KCN5"/>
<keyword evidence="2" id="KW-1185">Reference proteome</keyword>